<keyword evidence="4" id="KW-1185">Reference proteome</keyword>
<dbReference type="InterPro" id="IPR043038">
    <property type="entry name" value="VbhA_sf"/>
</dbReference>
<dbReference type="Pfam" id="PF18495">
    <property type="entry name" value="VbhA"/>
    <property type="match status" value="1"/>
</dbReference>
<evidence type="ECO:0000313" key="3">
    <source>
        <dbReference type="EMBL" id="MFC3937773.1"/>
    </source>
</evidence>
<evidence type="ECO:0000313" key="4">
    <source>
        <dbReference type="Proteomes" id="UP001595693"/>
    </source>
</evidence>
<reference evidence="4" key="1">
    <citation type="journal article" date="2019" name="Int. J. Syst. Evol. Microbiol.">
        <title>The Global Catalogue of Microorganisms (GCM) 10K type strain sequencing project: providing services to taxonomists for standard genome sequencing and annotation.</title>
        <authorList>
            <consortium name="The Broad Institute Genomics Platform"/>
            <consortium name="The Broad Institute Genome Sequencing Center for Infectious Disease"/>
            <person name="Wu L."/>
            <person name="Ma J."/>
        </authorList>
    </citation>
    <scope>NUCLEOTIDE SEQUENCE [LARGE SCALE GENOMIC DNA]</scope>
    <source>
        <strain evidence="4">CCUG 2113</strain>
    </source>
</reference>
<dbReference type="EMBL" id="JBHSAJ010000106">
    <property type="protein sequence ID" value="MFC3937773.1"/>
    <property type="molecule type" value="Genomic_DNA"/>
</dbReference>
<evidence type="ECO:0000259" key="2">
    <source>
        <dbReference type="Pfam" id="PF18495"/>
    </source>
</evidence>
<feature type="domain" description="Antitoxin VbhA" evidence="2">
    <location>
        <begin position="8"/>
        <end position="53"/>
    </location>
</feature>
<dbReference type="RefSeq" id="WP_158307678.1">
    <property type="nucleotide sequence ID" value="NZ_JBHSAJ010000106.1"/>
</dbReference>
<evidence type="ECO:0000256" key="1">
    <source>
        <dbReference type="SAM" id="MobiDB-lite"/>
    </source>
</evidence>
<dbReference type="CDD" id="cd11586">
    <property type="entry name" value="VbhA_like"/>
    <property type="match status" value="1"/>
</dbReference>
<dbReference type="Proteomes" id="UP001595693">
    <property type="component" value="Unassembled WGS sequence"/>
</dbReference>
<dbReference type="InterPro" id="IPR033788">
    <property type="entry name" value="VbhA-like"/>
</dbReference>
<sequence length="75" mass="7946">MTTKEVRGDAIAQALANTRIAGHEPKPRFLADVAAVVAGTMTYDQAVRASAARARGRNGSEPLPALRGMENRSPE</sequence>
<comment type="caution">
    <text evidence="3">The sequence shown here is derived from an EMBL/GenBank/DDBJ whole genome shotgun (WGS) entry which is preliminary data.</text>
</comment>
<name>A0ABV8DGT5_9BURK</name>
<feature type="region of interest" description="Disordered" evidence="1">
    <location>
        <begin position="51"/>
        <end position="75"/>
    </location>
</feature>
<organism evidence="3 4">
    <name type="scientific">Acidovorax facilis</name>
    <dbReference type="NCBI Taxonomy" id="12917"/>
    <lineage>
        <taxon>Bacteria</taxon>
        <taxon>Pseudomonadati</taxon>
        <taxon>Pseudomonadota</taxon>
        <taxon>Betaproteobacteria</taxon>
        <taxon>Burkholderiales</taxon>
        <taxon>Comamonadaceae</taxon>
        <taxon>Acidovorax</taxon>
    </lineage>
</organism>
<gene>
    <name evidence="3" type="ORF">ACFOW3_24395</name>
</gene>
<accession>A0ABV8DGT5</accession>
<dbReference type="Gene3D" id="1.10.8.1050">
    <property type="entry name" value="Antitoxin VbhA-like"/>
    <property type="match status" value="1"/>
</dbReference>
<dbReference type="InterPro" id="IPR041535">
    <property type="entry name" value="VbhA"/>
</dbReference>
<protein>
    <submittedName>
        <fullName evidence="3">Antitoxin VbhA family protein</fullName>
    </submittedName>
</protein>
<proteinExistence type="predicted"/>